<dbReference type="Proteomes" id="UP001153365">
    <property type="component" value="Unassembled WGS sequence"/>
</dbReference>
<name>A0AAV0B966_PHAPC</name>
<reference evidence="1" key="1">
    <citation type="submission" date="2022-06" db="EMBL/GenBank/DDBJ databases">
        <authorList>
            <consortium name="SYNGENTA / RWTH Aachen University"/>
        </authorList>
    </citation>
    <scope>NUCLEOTIDE SEQUENCE</scope>
</reference>
<gene>
    <name evidence="1" type="ORF">PPACK8108_LOCUS15642</name>
</gene>
<sequence length="106" mass="11679">MVNGGLEGSSYQAGLLLEAFKSFQIEQPWDFEQIHNSDHGLCKWGAYKISPESVQKDKSSSKFTRGEVFLVKTILNQDGGLECALLDLGDQEPKGLKIECLGDEAD</sequence>
<evidence type="ECO:0000313" key="2">
    <source>
        <dbReference type="Proteomes" id="UP001153365"/>
    </source>
</evidence>
<comment type="caution">
    <text evidence="1">The sequence shown here is derived from an EMBL/GenBank/DDBJ whole genome shotgun (WGS) entry which is preliminary data.</text>
</comment>
<organism evidence="1 2">
    <name type="scientific">Phakopsora pachyrhizi</name>
    <name type="common">Asian soybean rust disease fungus</name>
    <dbReference type="NCBI Taxonomy" id="170000"/>
    <lineage>
        <taxon>Eukaryota</taxon>
        <taxon>Fungi</taxon>
        <taxon>Dikarya</taxon>
        <taxon>Basidiomycota</taxon>
        <taxon>Pucciniomycotina</taxon>
        <taxon>Pucciniomycetes</taxon>
        <taxon>Pucciniales</taxon>
        <taxon>Phakopsoraceae</taxon>
        <taxon>Phakopsora</taxon>
    </lineage>
</organism>
<evidence type="ECO:0000313" key="1">
    <source>
        <dbReference type="EMBL" id="CAH7682629.1"/>
    </source>
</evidence>
<accession>A0AAV0B966</accession>
<dbReference type="EMBL" id="CALTRL010004183">
    <property type="protein sequence ID" value="CAH7682629.1"/>
    <property type="molecule type" value="Genomic_DNA"/>
</dbReference>
<proteinExistence type="predicted"/>
<protein>
    <submittedName>
        <fullName evidence="1">Uncharacterized protein</fullName>
    </submittedName>
</protein>
<keyword evidence="2" id="KW-1185">Reference proteome</keyword>
<dbReference type="AlphaFoldDB" id="A0AAV0B966"/>